<sequence>MTHGGSLVLKPKIKISCPRCGIDLPCEVRDFRENNASWAFTAKSFEHLKAANCSAPSNQPVLLGEHRTTCKEAA</sequence>
<name>A0A5B8WFP2_9CAUD</name>
<accession>A0A5B8WFP2</accession>
<dbReference type="RefSeq" id="YP_010660497.1">
    <property type="nucleotide sequence ID" value="NC_070877.1"/>
</dbReference>
<evidence type="ECO:0000313" key="1">
    <source>
        <dbReference type="EMBL" id="QED11620.1"/>
    </source>
</evidence>
<dbReference type="Proteomes" id="UP000321915">
    <property type="component" value="Segment"/>
</dbReference>
<evidence type="ECO:0000313" key="2">
    <source>
        <dbReference type="Proteomes" id="UP000321915"/>
    </source>
</evidence>
<dbReference type="KEGG" id="vg:77936492"/>
<dbReference type="EMBL" id="MN183282">
    <property type="protein sequence ID" value="QED11620.1"/>
    <property type="molecule type" value="Genomic_DNA"/>
</dbReference>
<reference evidence="1 2" key="1">
    <citation type="submission" date="2019-07" db="EMBL/GenBank/DDBJ databases">
        <authorList>
            <person name="Abdullah A."/>
            <person name="Lima G.C."/>
            <person name="Cuneo C.K."/>
            <person name="Ennest D.C."/>
            <person name="Fritz K.J."/>
            <person name="Johnson B.T."/>
            <person name="Larson S.M."/>
            <person name="Lemunyete M.N."/>
            <person name="Murray M.B."/>
            <person name="Osmond D.E."/>
            <person name="Patras K.A."/>
            <person name="Ransibrahmanakul S."/>
            <person name="Simpson K.A."/>
            <person name="Thull B.S."/>
            <person name="Wetzel S."/>
            <person name="Bonilla J.A."/>
            <person name="Klyczek K."/>
            <person name="Garlena R.A."/>
            <person name="Russell D.A."/>
            <person name="Pope W.H."/>
            <person name="Jacobs-Sera D."/>
            <person name="Hatfull G.F."/>
        </authorList>
    </citation>
    <scope>NUCLEOTIDE SEQUENCE [LARGE SCALE GENOMIC DNA]</scope>
</reference>
<gene>
    <name evidence="1" type="primary">131</name>
    <name evidence="1" type="ORF">SEA_QUI_131</name>
</gene>
<proteinExistence type="predicted"/>
<protein>
    <submittedName>
        <fullName evidence="1">Uncharacterized protein</fullName>
    </submittedName>
</protein>
<organism evidence="1 2">
    <name type="scientific">Arthrobacter phage Qui</name>
    <dbReference type="NCBI Taxonomy" id="2603260"/>
    <lineage>
        <taxon>Viruses</taxon>
        <taxon>Duplodnaviria</taxon>
        <taxon>Heunggongvirae</taxon>
        <taxon>Uroviricota</taxon>
        <taxon>Caudoviricetes</taxon>
        <taxon>Quivirus</taxon>
        <taxon>Quivirus qui</taxon>
    </lineage>
</organism>
<keyword evidence="2" id="KW-1185">Reference proteome</keyword>
<dbReference type="GeneID" id="77936492"/>